<reference evidence="1 2" key="1">
    <citation type="submission" date="2023-09" db="EMBL/GenBank/DDBJ databases">
        <title>Genomes of two closely related lineages of the louse Polyplax serrata with different host specificities.</title>
        <authorList>
            <person name="Martinu J."/>
            <person name="Tarabai H."/>
            <person name="Stefka J."/>
            <person name="Hypsa V."/>
        </authorList>
    </citation>
    <scope>NUCLEOTIDE SEQUENCE [LARGE SCALE GENOMIC DNA]</scope>
    <source>
        <strain evidence="1">98ZLc_SE</strain>
    </source>
</reference>
<proteinExistence type="predicted"/>
<dbReference type="EMBL" id="JAWJWF010000001">
    <property type="protein sequence ID" value="KAK6641220.1"/>
    <property type="molecule type" value="Genomic_DNA"/>
</dbReference>
<dbReference type="Proteomes" id="UP001359485">
    <property type="component" value="Unassembled WGS sequence"/>
</dbReference>
<sequence length="115" mass="13277">MYGYERIGRERLLPKREHFLQKPVNWDPTAGRTSGLDGFKTESDKVFQSWRVEFATGRNFLPQFEMSPVGFHGSWCKGTGFFLRCLGLFWRRNIEKDSSGSWGFATSLVFEVDGV</sequence>
<organism evidence="1 2">
    <name type="scientific">Polyplax serrata</name>
    <name type="common">Common mouse louse</name>
    <dbReference type="NCBI Taxonomy" id="468196"/>
    <lineage>
        <taxon>Eukaryota</taxon>
        <taxon>Metazoa</taxon>
        <taxon>Ecdysozoa</taxon>
        <taxon>Arthropoda</taxon>
        <taxon>Hexapoda</taxon>
        <taxon>Insecta</taxon>
        <taxon>Pterygota</taxon>
        <taxon>Neoptera</taxon>
        <taxon>Paraneoptera</taxon>
        <taxon>Psocodea</taxon>
        <taxon>Troctomorpha</taxon>
        <taxon>Phthiraptera</taxon>
        <taxon>Anoplura</taxon>
        <taxon>Polyplacidae</taxon>
        <taxon>Polyplax</taxon>
    </lineage>
</organism>
<gene>
    <name evidence="1" type="ORF">RUM44_012929</name>
</gene>
<name>A0ABR1BCQ0_POLSC</name>
<comment type="caution">
    <text evidence="1">The sequence shown here is derived from an EMBL/GenBank/DDBJ whole genome shotgun (WGS) entry which is preliminary data.</text>
</comment>
<evidence type="ECO:0000313" key="2">
    <source>
        <dbReference type="Proteomes" id="UP001359485"/>
    </source>
</evidence>
<keyword evidence="2" id="KW-1185">Reference proteome</keyword>
<evidence type="ECO:0000313" key="1">
    <source>
        <dbReference type="EMBL" id="KAK6641220.1"/>
    </source>
</evidence>
<protein>
    <submittedName>
        <fullName evidence="1">Uncharacterized protein</fullName>
    </submittedName>
</protein>
<accession>A0ABR1BCQ0</accession>